<dbReference type="OrthoDB" id="9763949at2"/>
<protein>
    <submittedName>
        <fullName evidence="1">Anhydro-N-acetylmuramic acid kinase</fullName>
        <ecNumber evidence="1">2.7.1.170</ecNumber>
    </submittedName>
</protein>
<dbReference type="GO" id="GO:0016301">
    <property type="term" value="F:kinase activity"/>
    <property type="evidence" value="ECO:0007669"/>
    <property type="project" value="UniProtKB-KW"/>
</dbReference>
<name>A0A7W9E5V1_9MICO</name>
<dbReference type="GO" id="GO:0006040">
    <property type="term" value="P:amino sugar metabolic process"/>
    <property type="evidence" value="ECO:0007669"/>
    <property type="project" value="InterPro"/>
</dbReference>
<keyword evidence="1" id="KW-0808">Transferase</keyword>
<dbReference type="EMBL" id="JACHBQ010000001">
    <property type="protein sequence ID" value="MBB5642340.1"/>
    <property type="molecule type" value="Genomic_DNA"/>
</dbReference>
<dbReference type="PANTHER" id="PTHR30605:SF0">
    <property type="entry name" value="ANHYDRO-N-ACETYLMURAMIC ACID KINASE"/>
    <property type="match status" value="1"/>
</dbReference>
<evidence type="ECO:0000313" key="2">
    <source>
        <dbReference type="Proteomes" id="UP000561726"/>
    </source>
</evidence>
<dbReference type="RefSeq" id="WP_052542482.1">
    <property type="nucleotide sequence ID" value="NZ_JACHBQ010000001.1"/>
</dbReference>
<reference evidence="1 2" key="1">
    <citation type="submission" date="2020-08" db="EMBL/GenBank/DDBJ databases">
        <title>Sequencing the genomes of 1000 actinobacteria strains.</title>
        <authorList>
            <person name="Klenk H.-P."/>
        </authorList>
    </citation>
    <scope>NUCLEOTIDE SEQUENCE [LARGE SCALE GENOMIC DNA]</scope>
    <source>
        <strain evidence="1 2">DSM 21065</strain>
    </source>
</reference>
<dbReference type="EC" id="2.7.1.170" evidence="1"/>
<dbReference type="GO" id="GO:0016773">
    <property type="term" value="F:phosphotransferase activity, alcohol group as acceptor"/>
    <property type="evidence" value="ECO:0007669"/>
    <property type="project" value="InterPro"/>
</dbReference>
<dbReference type="InterPro" id="IPR043129">
    <property type="entry name" value="ATPase_NBD"/>
</dbReference>
<dbReference type="AlphaFoldDB" id="A0A7W9E5V1"/>
<dbReference type="PANTHER" id="PTHR30605">
    <property type="entry name" value="ANHYDRO-N-ACETYLMURAMIC ACID KINASE"/>
    <property type="match status" value="1"/>
</dbReference>
<accession>A0A7W9E5V1</accession>
<dbReference type="SUPFAM" id="SSF53067">
    <property type="entry name" value="Actin-like ATPase domain"/>
    <property type="match status" value="1"/>
</dbReference>
<organism evidence="1 2">
    <name type="scientific">Cryobacterium roopkundense</name>
    <dbReference type="NCBI Taxonomy" id="1001240"/>
    <lineage>
        <taxon>Bacteria</taxon>
        <taxon>Bacillati</taxon>
        <taxon>Actinomycetota</taxon>
        <taxon>Actinomycetes</taxon>
        <taxon>Micrococcales</taxon>
        <taxon>Microbacteriaceae</taxon>
        <taxon>Cryobacterium</taxon>
    </lineage>
</organism>
<proteinExistence type="predicted"/>
<gene>
    <name evidence="1" type="ORF">BJ997_002888</name>
</gene>
<evidence type="ECO:0000313" key="1">
    <source>
        <dbReference type="EMBL" id="MBB5642340.1"/>
    </source>
</evidence>
<dbReference type="Pfam" id="PF03702">
    <property type="entry name" value="AnmK"/>
    <property type="match status" value="1"/>
</dbReference>
<comment type="caution">
    <text evidence="1">The sequence shown here is derived from an EMBL/GenBank/DDBJ whole genome shotgun (WGS) entry which is preliminary data.</text>
</comment>
<dbReference type="GO" id="GO:0009254">
    <property type="term" value="P:peptidoglycan turnover"/>
    <property type="evidence" value="ECO:0007669"/>
    <property type="project" value="InterPro"/>
</dbReference>
<keyword evidence="1" id="KW-0418">Kinase</keyword>
<sequence length="419" mass="43256">MRILSLQSGTSVDGIDAAIVDIDADDDSPTPSLTLTPLHARTSAWPPALRARVLSLAEGALVDARELCVLNTLVGQQFARAAAEALAEAGTAVHLVVSHGQTAYHWVDEGRARGTLQLGEASWIAEAAGAPVLCNLRAADVAAGGEGAPLMGVFDRAWLAATDLGSTATLNLGGIANLSLVAEGRVLAWDTGPGNALIDAAIARATAATTTEAYDRNGRRAAAGRVQQSLLDALLTHPFLARSAPKSTGRETFDLGFVDAAAERLDLQPSLNDLVATLTRYTARTVANSLAAEAPALPARVIASGGGVHNPVLLKDLRDELARLGVALDSSALHGIDPNFKESLMFALLGFLSWHGVPCELPGTRPGTARLAGQLVFGPNGLARPGDLGAGRLTGIRSLRVLQVAAARASPAHAPVDAR</sequence>
<dbReference type="Proteomes" id="UP000561726">
    <property type="component" value="Unassembled WGS sequence"/>
</dbReference>
<dbReference type="Gene3D" id="3.30.420.40">
    <property type="match status" value="2"/>
</dbReference>
<dbReference type="InterPro" id="IPR005338">
    <property type="entry name" value="Anhydro_N_Ac-Mur_kinase"/>
</dbReference>
<dbReference type="GO" id="GO:0005524">
    <property type="term" value="F:ATP binding"/>
    <property type="evidence" value="ECO:0007669"/>
    <property type="project" value="InterPro"/>
</dbReference>